<accession>A0ACC0E1B3</accession>
<gene>
    <name evidence="1" type="ORF">MJO28_012250</name>
</gene>
<protein>
    <submittedName>
        <fullName evidence="1">Uncharacterized protein</fullName>
    </submittedName>
</protein>
<proteinExistence type="predicted"/>
<dbReference type="EMBL" id="CM045876">
    <property type="protein sequence ID" value="KAI7942223.1"/>
    <property type="molecule type" value="Genomic_DNA"/>
</dbReference>
<reference evidence="2" key="2">
    <citation type="journal article" date="2018" name="Mol. Plant Microbe Interact.">
        <title>Genome sequence resources for the wheat stripe rust pathogen (Puccinia striiformis f. sp. tritici) and the barley stripe rust pathogen (Puccinia striiformis f. sp. hordei).</title>
        <authorList>
            <person name="Xia C."/>
            <person name="Wang M."/>
            <person name="Yin C."/>
            <person name="Cornejo O.E."/>
            <person name="Hulbert S.H."/>
            <person name="Chen X."/>
        </authorList>
    </citation>
    <scope>NUCLEOTIDE SEQUENCE [LARGE SCALE GENOMIC DNA]</scope>
    <source>
        <strain evidence="2">93-210</strain>
    </source>
</reference>
<sequence>MCGRLSLGANYNQSLSGLKYQICGRLSLSANYRFIPRSALPIKWLVLAEFLHQHPPNQPTEADLNLLLEEIVLEDEDNDGESVTDDADISGEAEHVPSEDEEQLETNVP</sequence>
<dbReference type="Proteomes" id="UP001060170">
    <property type="component" value="Chromosome 12"/>
</dbReference>
<reference evidence="2" key="1">
    <citation type="journal article" date="2018" name="BMC Genomics">
        <title>Genomic insights into host adaptation between the wheat stripe rust pathogen (Puccinia striiformis f. sp. tritici) and the barley stripe rust pathogen (Puccinia striiformis f. sp. hordei).</title>
        <authorList>
            <person name="Xia C."/>
            <person name="Wang M."/>
            <person name="Yin C."/>
            <person name="Cornejo O.E."/>
            <person name="Hulbert S.H."/>
            <person name="Chen X."/>
        </authorList>
    </citation>
    <scope>NUCLEOTIDE SEQUENCE [LARGE SCALE GENOMIC DNA]</scope>
    <source>
        <strain evidence="2">93-210</strain>
    </source>
</reference>
<comment type="caution">
    <text evidence="1">The sequence shown here is derived from an EMBL/GenBank/DDBJ whole genome shotgun (WGS) entry which is preliminary data.</text>
</comment>
<evidence type="ECO:0000313" key="2">
    <source>
        <dbReference type="Proteomes" id="UP001060170"/>
    </source>
</evidence>
<evidence type="ECO:0000313" key="1">
    <source>
        <dbReference type="EMBL" id="KAI7942223.1"/>
    </source>
</evidence>
<name>A0ACC0E1B3_9BASI</name>
<reference evidence="1 2" key="3">
    <citation type="journal article" date="2022" name="Microbiol. Spectr.">
        <title>Folding features and dynamics of 3D genome architecture in plant fungal pathogens.</title>
        <authorList>
            <person name="Xia C."/>
        </authorList>
    </citation>
    <scope>NUCLEOTIDE SEQUENCE [LARGE SCALE GENOMIC DNA]</scope>
    <source>
        <strain evidence="1 2">93-210</strain>
    </source>
</reference>
<keyword evidence="2" id="KW-1185">Reference proteome</keyword>
<organism evidence="1 2">
    <name type="scientific">Puccinia striiformis f. sp. tritici</name>
    <dbReference type="NCBI Taxonomy" id="168172"/>
    <lineage>
        <taxon>Eukaryota</taxon>
        <taxon>Fungi</taxon>
        <taxon>Dikarya</taxon>
        <taxon>Basidiomycota</taxon>
        <taxon>Pucciniomycotina</taxon>
        <taxon>Pucciniomycetes</taxon>
        <taxon>Pucciniales</taxon>
        <taxon>Pucciniaceae</taxon>
        <taxon>Puccinia</taxon>
    </lineage>
</organism>